<keyword evidence="1" id="KW-0472">Membrane</keyword>
<reference evidence="3" key="1">
    <citation type="submission" date="2012-01" db="EMBL/GenBank/DDBJ databases">
        <title>The Genome Sequence of Oreochromis niloticus (Nile Tilapia).</title>
        <authorList>
            <consortium name="Broad Institute Genome Assembly Team"/>
            <consortium name="Broad Institute Sequencing Platform"/>
            <person name="Di Palma F."/>
            <person name="Johnson J."/>
            <person name="Lander E.S."/>
            <person name="Lindblad-Toh K."/>
        </authorList>
    </citation>
    <scope>NUCLEOTIDE SEQUENCE [LARGE SCALE GENOMIC DNA]</scope>
</reference>
<name>A0A669ENT1_ORENI</name>
<keyword evidence="1" id="KW-0812">Transmembrane</keyword>
<reference evidence="2" key="2">
    <citation type="submission" date="2025-08" db="UniProtKB">
        <authorList>
            <consortium name="Ensembl"/>
        </authorList>
    </citation>
    <scope>IDENTIFICATION</scope>
</reference>
<organism evidence="2 3">
    <name type="scientific">Oreochromis niloticus</name>
    <name type="common">Nile tilapia</name>
    <name type="synonym">Tilapia nilotica</name>
    <dbReference type="NCBI Taxonomy" id="8128"/>
    <lineage>
        <taxon>Eukaryota</taxon>
        <taxon>Metazoa</taxon>
        <taxon>Chordata</taxon>
        <taxon>Craniata</taxon>
        <taxon>Vertebrata</taxon>
        <taxon>Euteleostomi</taxon>
        <taxon>Actinopterygii</taxon>
        <taxon>Neopterygii</taxon>
        <taxon>Teleostei</taxon>
        <taxon>Neoteleostei</taxon>
        <taxon>Acanthomorphata</taxon>
        <taxon>Ovalentaria</taxon>
        <taxon>Cichlomorphae</taxon>
        <taxon>Cichliformes</taxon>
        <taxon>Cichlidae</taxon>
        <taxon>African cichlids</taxon>
        <taxon>Pseudocrenilabrinae</taxon>
        <taxon>Oreochromini</taxon>
        <taxon>Oreochromis</taxon>
    </lineage>
</organism>
<sequence>RWSGVVLLTVTGVCSLSLGSLCFHLLFYGVCHIRNRSSSIDPTPLMAESGVSVMLSIILETLTFIFSSVYVLTLYSCPV</sequence>
<evidence type="ECO:0000313" key="2">
    <source>
        <dbReference type="Ensembl" id="ENSONIP00000074524.1"/>
    </source>
</evidence>
<feature type="transmembrane region" description="Helical" evidence="1">
    <location>
        <begin position="51"/>
        <end position="75"/>
    </location>
</feature>
<evidence type="ECO:0000313" key="3">
    <source>
        <dbReference type="Proteomes" id="UP000005207"/>
    </source>
</evidence>
<dbReference type="Proteomes" id="UP000005207">
    <property type="component" value="Linkage group LG3"/>
</dbReference>
<proteinExistence type="predicted"/>
<evidence type="ECO:0000256" key="1">
    <source>
        <dbReference type="SAM" id="Phobius"/>
    </source>
</evidence>
<dbReference type="AlphaFoldDB" id="A0A669ENT1"/>
<feature type="transmembrane region" description="Helical" evidence="1">
    <location>
        <begin position="6"/>
        <end position="30"/>
    </location>
</feature>
<reference evidence="2" key="3">
    <citation type="submission" date="2025-09" db="UniProtKB">
        <authorList>
            <consortium name="Ensembl"/>
        </authorList>
    </citation>
    <scope>IDENTIFICATION</scope>
</reference>
<protein>
    <submittedName>
        <fullName evidence="2">Uncharacterized protein</fullName>
    </submittedName>
</protein>
<keyword evidence="1" id="KW-1133">Transmembrane helix</keyword>
<dbReference type="Ensembl" id="ENSONIT00000053380.1">
    <property type="protein sequence ID" value="ENSONIP00000074524.1"/>
    <property type="gene ID" value="ENSONIG00000042735.1"/>
</dbReference>
<accession>A0A669ENT1</accession>
<keyword evidence="3" id="KW-1185">Reference proteome</keyword>
<dbReference type="InParanoid" id="A0A669ENT1"/>